<dbReference type="EMBL" id="UINC01098808">
    <property type="protein sequence ID" value="SVC57611.1"/>
    <property type="molecule type" value="Genomic_DNA"/>
</dbReference>
<dbReference type="Gene3D" id="3.40.50.720">
    <property type="entry name" value="NAD(P)-binding Rossmann-like Domain"/>
    <property type="match status" value="2"/>
</dbReference>
<feature type="transmembrane region" description="Helical" evidence="2">
    <location>
        <begin position="99"/>
        <end position="116"/>
    </location>
</feature>
<accession>A0A382NDF0</accession>
<proteinExistence type="inferred from homology"/>
<dbReference type="AlphaFoldDB" id="A0A382NDF0"/>
<evidence type="ECO:0000256" key="1">
    <source>
        <dbReference type="ARBA" id="ARBA00007430"/>
    </source>
</evidence>
<dbReference type="SUPFAM" id="SSF51735">
    <property type="entry name" value="NAD(P)-binding Rossmann-fold domains"/>
    <property type="match status" value="1"/>
</dbReference>
<comment type="similarity">
    <text evidence="1">Belongs to the polysaccharide synthase family.</text>
</comment>
<feature type="transmembrane region" description="Helical" evidence="2">
    <location>
        <begin position="66"/>
        <end position="87"/>
    </location>
</feature>
<dbReference type="PANTHER" id="PTHR43318:SF1">
    <property type="entry name" value="POLYSACCHARIDE BIOSYNTHESIS PROTEIN EPSC-RELATED"/>
    <property type="match status" value="1"/>
</dbReference>
<evidence type="ECO:0000256" key="2">
    <source>
        <dbReference type="SAM" id="Phobius"/>
    </source>
</evidence>
<feature type="non-terminal residue" evidence="4">
    <location>
        <position position="342"/>
    </location>
</feature>
<reference evidence="4" key="1">
    <citation type="submission" date="2018-05" db="EMBL/GenBank/DDBJ databases">
        <authorList>
            <person name="Lanie J.A."/>
            <person name="Ng W.-L."/>
            <person name="Kazmierczak K.M."/>
            <person name="Andrzejewski T.M."/>
            <person name="Davidsen T.M."/>
            <person name="Wayne K.J."/>
            <person name="Tettelin H."/>
            <person name="Glass J.I."/>
            <person name="Rusch D."/>
            <person name="Podicherti R."/>
            <person name="Tsui H.-C.T."/>
            <person name="Winkler M.E."/>
        </authorList>
    </citation>
    <scope>NUCLEOTIDE SEQUENCE</scope>
</reference>
<dbReference type="InterPro" id="IPR051203">
    <property type="entry name" value="Polysaccharide_Synthase-Rel"/>
</dbReference>
<feature type="domain" description="Polysaccharide biosynthesis protein CapD-like" evidence="3">
    <location>
        <begin position="283"/>
        <end position="341"/>
    </location>
</feature>
<dbReference type="InterPro" id="IPR003869">
    <property type="entry name" value="Polysac_CapD-like"/>
</dbReference>
<protein>
    <recommendedName>
        <fullName evidence="3">Polysaccharide biosynthesis protein CapD-like domain-containing protein</fullName>
    </recommendedName>
</protein>
<keyword evidence="2" id="KW-0812">Transmembrane</keyword>
<dbReference type="Pfam" id="PF02719">
    <property type="entry name" value="Polysacc_synt_2"/>
    <property type="match status" value="1"/>
</dbReference>
<organism evidence="4">
    <name type="scientific">marine metagenome</name>
    <dbReference type="NCBI Taxonomy" id="408172"/>
    <lineage>
        <taxon>unclassified sequences</taxon>
        <taxon>metagenomes</taxon>
        <taxon>ecological metagenomes</taxon>
    </lineage>
</organism>
<keyword evidence="2" id="KW-0472">Membrane</keyword>
<sequence>MAGLSFFISIFLRLQEEIFIKGWDQVMEERDLLFPSLPIFIVVCAAVFLSSDLYKGIWRFASLNDMTAIFKTTTIAVFIFTFLMFAITRLETIPRSLPFINWFVLIILLGGPRFIYRVFKDHQFKYVFSKDDQRLVPILLVGMGNKSELFIRELNRSSAPNYKIIGIIGKSKSNIGQKIHNVEVIDQISNLNNLLEKLKSENECPQRIVMATENLDTDGTQDLFNIAEKFGVTLSRIPSRMSLKSGISEMDEIESVPIEDLLGRTQTILNRKNIKSMIDGKRVLITGAGGSIGSELVHQICELNPSKLILADISENLLYEITQYLIEKKAKIKHKSYILDIR</sequence>
<dbReference type="InterPro" id="IPR036291">
    <property type="entry name" value="NAD(P)-bd_dom_sf"/>
</dbReference>
<evidence type="ECO:0000259" key="3">
    <source>
        <dbReference type="Pfam" id="PF02719"/>
    </source>
</evidence>
<feature type="transmembrane region" description="Helical" evidence="2">
    <location>
        <begin position="32"/>
        <end position="54"/>
    </location>
</feature>
<dbReference type="PANTHER" id="PTHR43318">
    <property type="entry name" value="UDP-N-ACETYLGLUCOSAMINE 4,6-DEHYDRATASE"/>
    <property type="match status" value="1"/>
</dbReference>
<keyword evidence="2" id="KW-1133">Transmembrane helix</keyword>
<gene>
    <name evidence="4" type="ORF">METZ01_LOCUS310465</name>
</gene>
<evidence type="ECO:0000313" key="4">
    <source>
        <dbReference type="EMBL" id="SVC57611.1"/>
    </source>
</evidence>
<name>A0A382NDF0_9ZZZZ</name>